<evidence type="ECO:0000313" key="2">
    <source>
        <dbReference type="EMBL" id="GIY96849.1"/>
    </source>
</evidence>
<evidence type="ECO:0000313" key="3">
    <source>
        <dbReference type="Proteomes" id="UP001054945"/>
    </source>
</evidence>
<dbReference type="Proteomes" id="UP001054945">
    <property type="component" value="Unassembled WGS sequence"/>
</dbReference>
<accession>A0AAV4XQ43</accession>
<organism evidence="2 3">
    <name type="scientific">Caerostris extrusa</name>
    <name type="common">Bark spider</name>
    <name type="synonym">Caerostris bankana</name>
    <dbReference type="NCBI Taxonomy" id="172846"/>
    <lineage>
        <taxon>Eukaryota</taxon>
        <taxon>Metazoa</taxon>
        <taxon>Ecdysozoa</taxon>
        <taxon>Arthropoda</taxon>
        <taxon>Chelicerata</taxon>
        <taxon>Arachnida</taxon>
        <taxon>Araneae</taxon>
        <taxon>Araneomorphae</taxon>
        <taxon>Entelegynae</taxon>
        <taxon>Araneoidea</taxon>
        <taxon>Araneidae</taxon>
        <taxon>Caerostris</taxon>
    </lineage>
</organism>
<feature type="compositionally biased region" description="Basic and acidic residues" evidence="1">
    <location>
        <begin position="16"/>
        <end position="28"/>
    </location>
</feature>
<name>A0AAV4XQ43_CAEEX</name>
<dbReference type="EMBL" id="BPLR01018094">
    <property type="protein sequence ID" value="GIY96849.1"/>
    <property type="molecule type" value="Genomic_DNA"/>
</dbReference>
<protein>
    <submittedName>
        <fullName evidence="2">Uncharacterized protein</fullName>
    </submittedName>
</protein>
<comment type="caution">
    <text evidence="2">The sequence shown here is derived from an EMBL/GenBank/DDBJ whole genome shotgun (WGS) entry which is preliminary data.</text>
</comment>
<proteinExistence type="predicted"/>
<gene>
    <name evidence="2" type="ORF">CEXT_324121</name>
</gene>
<sequence>MPPGLIECPNVTPMSPEKRDPPSKEQHAALKARSKRFCRLPLEMPCRRLFPTESRDEAVVSRKGLGVSGHHVLAKRTPAVIFSKRICEWQFWIYPLSVSRA</sequence>
<dbReference type="AlphaFoldDB" id="A0AAV4XQ43"/>
<evidence type="ECO:0000256" key="1">
    <source>
        <dbReference type="SAM" id="MobiDB-lite"/>
    </source>
</evidence>
<keyword evidence="3" id="KW-1185">Reference proteome</keyword>
<feature type="region of interest" description="Disordered" evidence="1">
    <location>
        <begin position="1"/>
        <end position="28"/>
    </location>
</feature>
<reference evidence="2 3" key="1">
    <citation type="submission" date="2021-06" db="EMBL/GenBank/DDBJ databases">
        <title>Caerostris extrusa draft genome.</title>
        <authorList>
            <person name="Kono N."/>
            <person name="Arakawa K."/>
        </authorList>
    </citation>
    <scope>NUCLEOTIDE SEQUENCE [LARGE SCALE GENOMIC DNA]</scope>
</reference>